<evidence type="ECO:0000256" key="1">
    <source>
        <dbReference type="SAM" id="MobiDB-lite"/>
    </source>
</evidence>
<feature type="region of interest" description="Disordered" evidence="1">
    <location>
        <begin position="119"/>
        <end position="145"/>
    </location>
</feature>
<feature type="region of interest" description="Disordered" evidence="1">
    <location>
        <begin position="309"/>
        <end position="341"/>
    </location>
</feature>
<name>A0A0D0V309_9TREE</name>
<reference evidence="2 3" key="1">
    <citation type="submission" date="2015-01" db="EMBL/GenBank/DDBJ databases">
        <title>The Genome Sequence of Cryptococcus gattii Ram5.</title>
        <authorList>
            <consortium name="The Broad Institute Genomics Platform"/>
            <person name="Cuomo C."/>
            <person name="Litvintseva A."/>
            <person name="Chen Y."/>
            <person name="Heitman J."/>
            <person name="Sun S."/>
            <person name="Springer D."/>
            <person name="Dromer F."/>
            <person name="Young S."/>
            <person name="Zeng Q."/>
            <person name="Gargeya S."/>
            <person name="Abouelleil A."/>
            <person name="Alvarado L."/>
            <person name="Chapman S.B."/>
            <person name="Gainer-Dewar J."/>
            <person name="Goldberg J."/>
            <person name="Griggs A."/>
            <person name="Gujja S."/>
            <person name="Hansen M."/>
            <person name="Howarth C."/>
            <person name="Imamovic A."/>
            <person name="Larimer J."/>
            <person name="Murphy C."/>
            <person name="Naylor J."/>
            <person name="Pearson M."/>
            <person name="Priest M."/>
            <person name="Roberts A."/>
            <person name="Saif S."/>
            <person name="Shea T."/>
            <person name="Sykes S."/>
            <person name="Wortman J."/>
            <person name="Nusbaum C."/>
            <person name="Birren B."/>
        </authorList>
    </citation>
    <scope>NUCLEOTIDE SEQUENCE [LARGE SCALE GENOMIC DNA]</scope>
    <source>
        <strain evidence="2 3">Ram5</strain>
    </source>
</reference>
<proteinExistence type="predicted"/>
<evidence type="ECO:0000313" key="2">
    <source>
        <dbReference type="EMBL" id="KIR41796.1"/>
    </source>
</evidence>
<organism evidence="2 3">
    <name type="scientific">Cryptococcus deuterogattii Ram5</name>
    <dbReference type="NCBI Taxonomy" id="1296110"/>
    <lineage>
        <taxon>Eukaryota</taxon>
        <taxon>Fungi</taxon>
        <taxon>Dikarya</taxon>
        <taxon>Basidiomycota</taxon>
        <taxon>Agaricomycotina</taxon>
        <taxon>Tremellomycetes</taxon>
        <taxon>Tremellales</taxon>
        <taxon>Cryptococcaceae</taxon>
        <taxon>Cryptococcus</taxon>
        <taxon>Cryptococcus gattii species complex</taxon>
    </lineage>
</organism>
<dbReference type="Proteomes" id="UP000053392">
    <property type="component" value="Unassembled WGS sequence"/>
</dbReference>
<accession>A0A0D0V309</accession>
<feature type="region of interest" description="Disordered" evidence="1">
    <location>
        <begin position="643"/>
        <end position="733"/>
    </location>
</feature>
<dbReference type="HOGENOM" id="CLU_331205_0_0_1"/>
<evidence type="ECO:0000313" key="3">
    <source>
        <dbReference type="Proteomes" id="UP000053392"/>
    </source>
</evidence>
<dbReference type="OrthoDB" id="2564824at2759"/>
<sequence>MSPYEPTTPPTPSPALRQFVSLPRHTAIQRYPFSRQIPSTRLSSASYSLYRDPDTNASLSFDTDVAIETQSCMSEDDLNSRSDIESVVDADFDNQLADDEDDEVDIDTALQESVSLPQTPGIFAGKKRARSWEQTPNSDGDDEAEAEGILGWSVKKGKSRTMNRKPYKFAKRRASSTIISMNVDNAHAHSAQGLAHISEAISRPAVCIIASRRLKDRHNCSNKRGKRKRGARHFQQLTASDDPFITLPVLQNWKGLQRFNTEVSEMDVSEAETDGRYDSDATMKSASDIGRSTIDVAVPRAVAKPDVRPRYEPEQPLSNKQLASLDRKCTRSSRGIQRLSRHRDFPIRAAGQYGTSQLRRTSPTSLLPARRMVTRRGSLRVPLRSSFRYYLDNIRPGADRRVPGRCEFTPVMSGELFIALLRAKAVARKARRDAVKAFNERTKDGAWRAWVGNYALREFIPPVRQWWLEDLAPQEEEAAVENLLPADEITEEPMSSLVDCTNELQSSTRTRARSQTPASEFMPMEVPAPDRQNLLEMVHLEAERIVREREEEERLREEVRLTEFRRDQEEADARAARELELEEAAINNGLEVESEDDELEESRPGPSPVITEASIRSDPPQYEPPSQFSGEHSVAISVIRHIAHRPRARTPPREPEQLPTYTLDRWSARSPPPPPPYNAQTDRQTIIAPRIVPEEETPREDEVYHFGGIVRRPSSARRDPSPGPAHQIAGAYPGPAQQARIIAPFPVRPLVDAARAFEAAVDLEEGEDVEREIWEGEEREEDEPQPLGALQRVLSLQNPKTFPALSNNRS</sequence>
<protein>
    <submittedName>
        <fullName evidence="2">Uncharacterized protein</fullName>
    </submittedName>
</protein>
<gene>
    <name evidence="2" type="ORF">I313_01956</name>
</gene>
<dbReference type="AlphaFoldDB" id="A0A0D0V309"/>
<keyword evidence="3" id="KW-1185">Reference proteome</keyword>
<feature type="region of interest" description="Disordered" evidence="1">
    <location>
        <begin position="585"/>
        <end position="630"/>
    </location>
</feature>
<dbReference type="EMBL" id="KN847899">
    <property type="protein sequence ID" value="KIR41796.1"/>
    <property type="molecule type" value="Genomic_DNA"/>
</dbReference>